<reference evidence="7" key="1">
    <citation type="submission" date="2021-06" db="EMBL/GenBank/DDBJ databases">
        <authorList>
            <person name="Kallberg Y."/>
            <person name="Tangrot J."/>
            <person name="Rosling A."/>
        </authorList>
    </citation>
    <scope>NUCLEOTIDE SEQUENCE</scope>
    <source>
        <strain evidence="7">BR232B</strain>
    </source>
</reference>
<keyword evidence="3" id="KW-0235">DNA replication</keyword>
<evidence type="ECO:0000256" key="2">
    <source>
        <dbReference type="ARBA" id="ARBA00006035"/>
    </source>
</evidence>
<evidence type="ECO:0000259" key="5">
    <source>
        <dbReference type="Pfam" id="PF04042"/>
    </source>
</evidence>
<dbReference type="InterPro" id="IPR007185">
    <property type="entry name" value="DNA_pol_a/d/e_bsu"/>
</dbReference>
<evidence type="ECO:0000313" key="7">
    <source>
        <dbReference type="EMBL" id="CAG8547497.1"/>
    </source>
</evidence>
<comment type="similarity">
    <text evidence="2">Belongs to the DNA polymerase delta/II small subunit family.</text>
</comment>
<feature type="domain" description="DNA polymerase alpha/delta/epsilon subunit B" evidence="5">
    <location>
        <begin position="175"/>
        <end position="387"/>
    </location>
</feature>
<dbReference type="Pfam" id="PF18018">
    <property type="entry name" value="DNA_pol_D_N"/>
    <property type="match status" value="2"/>
</dbReference>
<dbReference type="EMBL" id="CAJVPI010000537">
    <property type="protein sequence ID" value="CAG8547497.1"/>
    <property type="molecule type" value="Genomic_DNA"/>
</dbReference>
<keyword evidence="4" id="KW-0539">Nucleus</keyword>
<evidence type="ECO:0000256" key="4">
    <source>
        <dbReference type="ARBA" id="ARBA00023242"/>
    </source>
</evidence>
<dbReference type="InterPro" id="IPR040663">
    <property type="entry name" value="DNA_pol_D_N"/>
</dbReference>
<organism evidence="7 8">
    <name type="scientific">Paraglomus brasilianum</name>
    <dbReference type="NCBI Taxonomy" id="144538"/>
    <lineage>
        <taxon>Eukaryota</taxon>
        <taxon>Fungi</taxon>
        <taxon>Fungi incertae sedis</taxon>
        <taxon>Mucoromycota</taxon>
        <taxon>Glomeromycotina</taxon>
        <taxon>Glomeromycetes</taxon>
        <taxon>Paraglomerales</taxon>
        <taxon>Paraglomeraceae</taxon>
        <taxon>Paraglomus</taxon>
    </lineage>
</organism>
<sequence length="441" mass="50022">MNQSQQDSLSPCVLDRVEVKYDELPDLRDELIIKERTYRQQYANMYYVRLMQLRQTVFEIARARWENSMDDGDKPYHVDKILDVKPGRRGFVITSPRDKYCSEEDVINIEDESGRIRLVGDIIKEWVWVTGLVVAILGRDNSVGAFEVMDVCLPGLPPQLPSKLMETDDSGPRYVALLSGMNLDKDSSPSLKSQMLIDYLTGELGTITDQTFSSKVSRLIIAGNVLKEGQIIEDTNRTRKSGNSSGYDNEPIQEFDNILETLCSTLSVDLMPGNSDPANFTLPQQPIQKNLFPKASKYPTFSNVTNPYWGDVDGTVFLGTSGQTIDDIYKYVHGHNRLEIAEKTLYWRHIAPTAPDTLWCYPFIELDPFVLTRLPHVYFIGNQKEYATSLIEGPDGRKTRVILLPSFAETGTIVLVNLSTLECQPMSFSSDFQIFDHMPTR</sequence>
<dbReference type="AlphaFoldDB" id="A0A9N9AWQ4"/>
<dbReference type="GO" id="GO:1902969">
    <property type="term" value="P:mitotic DNA replication"/>
    <property type="evidence" value="ECO:0007669"/>
    <property type="project" value="UniProtKB-ARBA"/>
</dbReference>
<dbReference type="FunFam" id="3.60.21.50:FF:000002">
    <property type="entry name" value="DNA polymerase delta small subunit"/>
    <property type="match status" value="1"/>
</dbReference>
<dbReference type="InterPro" id="IPR024826">
    <property type="entry name" value="DNA_pol_delta/II_ssu"/>
</dbReference>
<dbReference type="GO" id="GO:0003677">
    <property type="term" value="F:DNA binding"/>
    <property type="evidence" value="ECO:0007669"/>
    <property type="project" value="InterPro"/>
</dbReference>
<proteinExistence type="inferred from homology"/>
<dbReference type="GO" id="GO:0006271">
    <property type="term" value="P:DNA strand elongation involved in DNA replication"/>
    <property type="evidence" value="ECO:0007669"/>
    <property type="project" value="TreeGrafter"/>
</dbReference>
<comment type="subcellular location">
    <subcellularLocation>
        <location evidence="1">Nucleus</location>
    </subcellularLocation>
</comment>
<dbReference type="PANTHER" id="PTHR10416">
    <property type="entry name" value="DNA POLYMERASE DELTA SUBUNIT 2"/>
    <property type="match status" value="1"/>
</dbReference>
<dbReference type="Proteomes" id="UP000789739">
    <property type="component" value="Unassembled WGS sequence"/>
</dbReference>
<dbReference type="Pfam" id="PF04042">
    <property type="entry name" value="DNA_pol_E_B"/>
    <property type="match status" value="1"/>
</dbReference>
<dbReference type="Gene3D" id="3.60.21.50">
    <property type="match status" value="1"/>
</dbReference>
<evidence type="ECO:0000256" key="3">
    <source>
        <dbReference type="ARBA" id="ARBA00022705"/>
    </source>
</evidence>
<evidence type="ECO:0000256" key="1">
    <source>
        <dbReference type="ARBA" id="ARBA00004123"/>
    </source>
</evidence>
<dbReference type="OrthoDB" id="3763at2759"/>
<name>A0A9N9AWQ4_9GLOM</name>
<feature type="domain" description="DNA polymerase delta subunit OB-fold" evidence="6">
    <location>
        <begin position="95"/>
        <end position="151"/>
    </location>
</feature>
<evidence type="ECO:0000259" key="6">
    <source>
        <dbReference type="Pfam" id="PF18018"/>
    </source>
</evidence>
<accession>A0A9N9AWQ4</accession>
<feature type="domain" description="DNA polymerase delta subunit OB-fold" evidence="6">
    <location>
        <begin position="41"/>
        <end position="93"/>
    </location>
</feature>
<evidence type="ECO:0000313" key="8">
    <source>
        <dbReference type="Proteomes" id="UP000789739"/>
    </source>
</evidence>
<dbReference type="GO" id="GO:0043625">
    <property type="term" value="C:delta DNA polymerase complex"/>
    <property type="evidence" value="ECO:0007669"/>
    <property type="project" value="TreeGrafter"/>
</dbReference>
<dbReference type="CDD" id="cd07387">
    <property type="entry name" value="MPP_PolD2_C"/>
    <property type="match status" value="1"/>
</dbReference>
<dbReference type="InterPro" id="IPR041863">
    <property type="entry name" value="PolD2_C"/>
</dbReference>
<protein>
    <submittedName>
        <fullName evidence="7">1751_t:CDS:1</fullName>
    </submittedName>
</protein>
<comment type="caution">
    <text evidence="7">The sequence shown here is derived from an EMBL/GenBank/DDBJ whole genome shotgun (WGS) entry which is preliminary data.</text>
</comment>
<dbReference type="PANTHER" id="PTHR10416:SF0">
    <property type="entry name" value="DNA POLYMERASE DELTA SUBUNIT 2"/>
    <property type="match status" value="1"/>
</dbReference>
<dbReference type="Gene3D" id="2.40.50.430">
    <property type="match status" value="1"/>
</dbReference>
<gene>
    <name evidence="7" type="ORF">PBRASI_LOCUS4909</name>
</gene>
<keyword evidence="8" id="KW-1185">Reference proteome</keyword>